<reference evidence="1 2" key="1">
    <citation type="submission" date="2024-01" db="EMBL/GenBank/DDBJ databases">
        <title>The complete chloroplast genome sequence of Lithospermum erythrorhizon: insights into the phylogenetic relationship among Boraginaceae species and the maternal lineages of purple gromwells.</title>
        <authorList>
            <person name="Okada T."/>
            <person name="Watanabe K."/>
        </authorList>
    </citation>
    <scope>NUCLEOTIDE SEQUENCE [LARGE SCALE GENOMIC DNA]</scope>
</reference>
<dbReference type="Proteomes" id="UP001454036">
    <property type="component" value="Unassembled WGS sequence"/>
</dbReference>
<dbReference type="PANTHER" id="PTHR48475">
    <property type="entry name" value="RIBONUCLEASE H"/>
    <property type="match status" value="1"/>
</dbReference>
<accession>A0AAV3NJ16</accession>
<gene>
    <name evidence="1" type="ORF">LIER_00586</name>
</gene>
<evidence type="ECO:0000313" key="2">
    <source>
        <dbReference type="Proteomes" id="UP001454036"/>
    </source>
</evidence>
<evidence type="ECO:0000313" key="1">
    <source>
        <dbReference type="EMBL" id="GAA0138938.1"/>
    </source>
</evidence>
<organism evidence="1 2">
    <name type="scientific">Lithospermum erythrorhizon</name>
    <name type="common">Purple gromwell</name>
    <name type="synonym">Lithospermum officinale var. erythrorhizon</name>
    <dbReference type="NCBI Taxonomy" id="34254"/>
    <lineage>
        <taxon>Eukaryota</taxon>
        <taxon>Viridiplantae</taxon>
        <taxon>Streptophyta</taxon>
        <taxon>Embryophyta</taxon>
        <taxon>Tracheophyta</taxon>
        <taxon>Spermatophyta</taxon>
        <taxon>Magnoliopsida</taxon>
        <taxon>eudicotyledons</taxon>
        <taxon>Gunneridae</taxon>
        <taxon>Pentapetalae</taxon>
        <taxon>asterids</taxon>
        <taxon>lamiids</taxon>
        <taxon>Boraginales</taxon>
        <taxon>Boraginaceae</taxon>
        <taxon>Boraginoideae</taxon>
        <taxon>Lithospermeae</taxon>
        <taxon>Lithospermum</taxon>
    </lineage>
</organism>
<proteinExistence type="predicted"/>
<sequence>MRNPLHLLEVCLPNIRQISFDEEQNNEWMRKKLDFTGEIIDRAIAKMEKYKLAMAKFYNRRVKNKQFVAGDLVLRIFKASRAKDVNNLNPKWEGPYRVKRVIGPGTYMLEELSGKLIEHTWHVVYLKKYYV</sequence>
<dbReference type="AlphaFoldDB" id="A0AAV3NJ16"/>
<dbReference type="PANTHER" id="PTHR48475:SF2">
    <property type="entry name" value="RIBONUCLEASE H"/>
    <property type="match status" value="1"/>
</dbReference>
<comment type="caution">
    <text evidence="1">The sequence shown here is derived from an EMBL/GenBank/DDBJ whole genome shotgun (WGS) entry which is preliminary data.</text>
</comment>
<dbReference type="EMBL" id="BAABME010000046">
    <property type="protein sequence ID" value="GAA0138938.1"/>
    <property type="molecule type" value="Genomic_DNA"/>
</dbReference>
<name>A0AAV3NJ16_LITER</name>
<keyword evidence="2" id="KW-1185">Reference proteome</keyword>
<protein>
    <submittedName>
        <fullName evidence="1">Uncharacterized protein</fullName>
    </submittedName>
</protein>